<accession>A0A4R2GQQ7</accession>
<keyword evidence="1" id="KW-0378">Hydrolase</keyword>
<proteinExistence type="predicted"/>
<dbReference type="RefSeq" id="WP_132432101.1">
    <property type="nucleotide sequence ID" value="NZ_SLWK01000001.1"/>
</dbReference>
<comment type="caution">
    <text evidence="3">The sequence shown here is derived from an EMBL/GenBank/DDBJ whole genome shotgun (WGS) entry which is preliminary data.</text>
</comment>
<name>A0A4R2GQQ7_9BACT</name>
<dbReference type="AlphaFoldDB" id="A0A4R2GQQ7"/>
<dbReference type="PRINTS" id="PR00412">
    <property type="entry name" value="EPOXHYDRLASE"/>
</dbReference>
<evidence type="ECO:0000313" key="4">
    <source>
        <dbReference type="Proteomes" id="UP000295221"/>
    </source>
</evidence>
<protein>
    <submittedName>
        <fullName evidence="3">Pimeloyl-ACP methyl ester carboxylesterase</fullName>
    </submittedName>
</protein>
<dbReference type="PANTHER" id="PTHR43798:SF31">
    <property type="entry name" value="AB HYDROLASE SUPERFAMILY PROTEIN YCLE"/>
    <property type="match status" value="1"/>
</dbReference>
<gene>
    <name evidence="3" type="ORF">EV194_101713</name>
</gene>
<sequence>MEKIKAGETRAEYIEVEPNVRLHITDAGEGRPIVLIHGWPLSDEMYEYQYHDLIKNNFRAIGITLRGFGKSDKPFGKYDYDVHAEDIRKILTLLKIKDAVLGGFSMGGAIAIRLAATDEKAIFSKLALFGAAAPIWTKRDDFPYNLTKSAVDDLIALNYKDRPKLLANVGKIFSATETALNDGIASWLNGINISSSSYAMAECLIALRDTDLRTDLAKIKIPTLIMHGKKDKICSFDLAEQMKNRIANSHIVAFKNSGHSLFLEETQKFNAELLKFAKE</sequence>
<dbReference type="InterPro" id="IPR000073">
    <property type="entry name" value="AB_hydrolase_1"/>
</dbReference>
<dbReference type="SUPFAM" id="SSF53474">
    <property type="entry name" value="alpha/beta-Hydrolases"/>
    <property type="match status" value="1"/>
</dbReference>
<dbReference type="OrthoDB" id="2247630at2"/>
<evidence type="ECO:0000256" key="1">
    <source>
        <dbReference type="ARBA" id="ARBA00022801"/>
    </source>
</evidence>
<feature type="domain" description="AB hydrolase-1" evidence="2">
    <location>
        <begin position="32"/>
        <end position="265"/>
    </location>
</feature>
<organism evidence="3 4">
    <name type="scientific">Natronoflexus pectinivorans</name>
    <dbReference type="NCBI Taxonomy" id="682526"/>
    <lineage>
        <taxon>Bacteria</taxon>
        <taxon>Pseudomonadati</taxon>
        <taxon>Bacteroidota</taxon>
        <taxon>Bacteroidia</taxon>
        <taxon>Marinilabiliales</taxon>
        <taxon>Marinilabiliaceae</taxon>
        <taxon>Natronoflexus</taxon>
    </lineage>
</organism>
<dbReference type="PANTHER" id="PTHR43798">
    <property type="entry name" value="MONOACYLGLYCEROL LIPASE"/>
    <property type="match status" value="1"/>
</dbReference>
<dbReference type="GO" id="GO:0016787">
    <property type="term" value="F:hydrolase activity"/>
    <property type="evidence" value="ECO:0007669"/>
    <property type="project" value="UniProtKB-KW"/>
</dbReference>
<evidence type="ECO:0000259" key="2">
    <source>
        <dbReference type="Pfam" id="PF00561"/>
    </source>
</evidence>
<dbReference type="Pfam" id="PF00561">
    <property type="entry name" value="Abhydrolase_1"/>
    <property type="match status" value="1"/>
</dbReference>
<dbReference type="InterPro" id="IPR029058">
    <property type="entry name" value="AB_hydrolase_fold"/>
</dbReference>
<reference evidence="3 4" key="1">
    <citation type="submission" date="2019-03" db="EMBL/GenBank/DDBJ databases">
        <title>Genomic Encyclopedia of Type Strains, Phase IV (KMG-IV): sequencing the most valuable type-strain genomes for metagenomic binning, comparative biology and taxonomic classification.</title>
        <authorList>
            <person name="Goeker M."/>
        </authorList>
    </citation>
    <scope>NUCLEOTIDE SEQUENCE [LARGE SCALE GENOMIC DNA]</scope>
    <source>
        <strain evidence="3 4">DSM 24179</strain>
    </source>
</reference>
<dbReference type="Gene3D" id="3.40.50.1820">
    <property type="entry name" value="alpha/beta hydrolase"/>
    <property type="match status" value="1"/>
</dbReference>
<dbReference type="PRINTS" id="PR00111">
    <property type="entry name" value="ABHYDROLASE"/>
</dbReference>
<dbReference type="InterPro" id="IPR050266">
    <property type="entry name" value="AB_hydrolase_sf"/>
</dbReference>
<evidence type="ECO:0000313" key="3">
    <source>
        <dbReference type="EMBL" id="TCO11079.1"/>
    </source>
</evidence>
<dbReference type="InterPro" id="IPR000639">
    <property type="entry name" value="Epox_hydrolase-like"/>
</dbReference>
<dbReference type="Proteomes" id="UP000295221">
    <property type="component" value="Unassembled WGS sequence"/>
</dbReference>
<dbReference type="EMBL" id="SLWK01000001">
    <property type="protein sequence ID" value="TCO11079.1"/>
    <property type="molecule type" value="Genomic_DNA"/>
</dbReference>
<keyword evidence="4" id="KW-1185">Reference proteome</keyword>
<dbReference type="GO" id="GO:0016020">
    <property type="term" value="C:membrane"/>
    <property type="evidence" value="ECO:0007669"/>
    <property type="project" value="TreeGrafter"/>
</dbReference>